<feature type="region of interest" description="Disordered" evidence="1">
    <location>
        <begin position="186"/>
        <end position="208"/>
    </location>
</feature>
<sequence length="208" mass="23038">MLSYGMPVGFIKSNLNLNATAGYSRTPGLINDVINYSQTPTLGLGAVVSSNISERLDFTVSSNSNFSRARNTARTQLNTNYFTQNSQLRFNWIVGNGFTLQTDLTHRYNGGLAAGFNQQYALWNASIGKKIFEKQRGEIRLYAFDMLGQNRSIQRNVTEAYIEDTRTDILQRYFMVMFTYNLRSGTGSPSGAGERPDRGGPGGAGSPR</sequence>
<organism evidence="3 4">
    <name type="scientific">Hymenobacter qilianensis</name>
    <dbReference type="NCBI Taxonomy" id="1385715"/>
    <lineage>
        <taxon>Bacteria</taxon>
        <taxon>Pseudomonadati</taxon>
        <taxon>Bacteroidota</taxon>
        <taxon>Cytophagia</taxon>
        <taxon>Cytophagales</taxon>
        <taxon>Hymenobacteraceae</taxon>
        <taxon>Hymenobacter</taxon>
    </lineage>
</organism>
<evidence type="ECO:0000313" key="4">
    <source>
        <dbReference type="Proteomes" id="UP000516093"/>
    </source>
</evidence>
<feature type="domain" description="Outer membrane protein beta-barrel" evidence="2">
    <location>
        <begin position="32"/>
        <end position="180"/>
    </location>
</feature>
<keyword evidence="4" id="KW-1185">Reference proteome</keyword>
<evidence type="ECO:0000259" key="2">
    <source>
        <dbReference type="Pfam" id="PF14905"/>
    </source>
</evidence>
<proteinExistence type="predicted"/>
<evidence type="ECO:0000256" key="1">
    <source>
        <dbReference type="SAM" id="MobiDB-lite"/>
    </source>
</evidence>
<dbReference type="KEGG" id="hqi:H9L05_11375"/>
<feature type="compositionally biased region" description="Gly residues" evidence="1">
    <location>
        <begin position="199"/>
        <end position="208"/>
    </location>
</feature>
<evidence type="ECO:0000313" key="3">
    <source>
        <dbReference type="EMBL" id="QNP50790.1"/>
    </source>
</evidence>
<dbReference type="AlphaFoldDB" id="A0A7H0GR74"/>
<dbReference type="RefSeq" id="WP_187731106.1">
    <property type="nucleotide sequence ID" value="NZ_CP060784.1"/>
</dbReference>
<protein>
    <submittedName>
        <fullName evidence="3">Outer membrane beta-barrel protein</fullName>
    </submittedName>
</protein>
<gene>
    <name evidence="3" type="ORF">H9L05_11375</name>
</gene>
<reference evidence="3 4" key="1">
    <citation type="submission" date="2020-08" db="EMBL/GenBank/DDBJ databases">
        <title>Genome sequence of Hymenobacter qilianensis JCM 19763T.</title>
        <authorList>
            <person name="Hyun D.-W."/>
            <person name="Bae J.-W."/>
        </authorList>
    </citation>
    <scope>NUCLEOTIDE SEQUENCE [LARGE SCALE GENOMIC DNA]</scope>
    <source>
        <strain evidence="3 4">JCM 19763</strain>
    </source>
</reference>
<dbReference type="Pfam" id="PF14905">
    <property type="entry name" value="OMP_b-brl_3"/>
    <property type="match status" value="1"/>
</dbReference>
<name>A0A7H0GR74_9BACT</name>
<dbReference type="Proteomes" id="UP000516093">
    <property type="component" value="Chromosome"/>
</dbReference>
<dbReference type="EMBL" id="CP060784">
    <property type="protein sequence ID" value="QNP50790.1"/>
    <property type="molecule type" value="Genomic_DNA"/>
</dbReference>
<dbReference type="InterPro" id="IPR041700">
    <property type="entry name" value="OMP_b-brl_3"/>
</dbReference>
<accession>A0A7H0GR74</accession>